<dbReference type="InterPro" id="IPR025659">
    <property type="entry name" value="Tubby-like_C"/>
</dbReference>
<dbReference type="Gene3D" id="2.40.160.200">
    <property type="entry name" value="LURP1-related"/>
    <property type="match status" value="1"/>
</dbReference>
<gene>
    <name evidence="2" type="ORF">H9838_01405</name>
</gene>
<protein>
    <submittedName>
        <fullName evidence="2">LURP-one-related family protein</fullName>
    </submittedName>
</protein>
<dbReference type="SUPFAM" id="SSF54518">
    <property type="entry name" value="Tubby C-terminal domain-like"/>
    <property type="match status" value="1"/>
</dbReference>
<dbReference type="InterPro" id="IPR038595">
    <property type="entry name" value="LOR_sf"/>
</dbReference>
<comment type="caution">
    <text evidence="2">The sequence shown here is derived from an EMBL/GenBank/DDBJ whole genome shotgun (WGS) entry which is preliminary data.</text>
</comment>
<dbReference type="AlphaFoldDB" id="A0A9D1YBM8"/>
<name>A0A9D1YBM8_9FIRM</name>
<dbReference type="Pfam" id="PF04525">
    <property type="entry name" value="LOR"/>
    <property type="match status" value="1"/>
</dbReference>
<dbReference type="InterPro" id="IPR007612">
    <property type="entry name" value="LOR"/>
</dbReference>
<reference evidence="2" key="1">
    <citation type="journal article" date="2021" name="PeerJ">
        <title>Extensive microbial diversity within the chicken gut microbiome revealed by metagenomics and culture.</title>
        <authorList>
            <person name="Gilroy R."/>
            <person name="Ravi A."/>
            <person name="Getino M."/>
            <person name="Pursley I."/>
            <person name="Horton D.L."/>
            <person name="Alikhan N.F."/>
            <person name="Baker D."/>
            <person name="Gharbi K."/>
            <person name="Hall N."/>
            <person name="Watson M."/>
            <person name="Adriaenssens E.M."/>
            <person name="Foster-Nyarko E."/>
            <person name="Jarju S."/>
            <person name="Secka A."/>
            <person name="Antonio M."/>
            <person name="Oren A."/>
            <person name="Chaudhuri R.R."/>
            <person name="La Ragione R."/>
            <person name="Hildebrand F."/>
            <person name="Pallen M.J."/>
        </authorList>
    </citation>
    <scope>NUCLEOTIDE SEQUENCE</scope>
    <source>
        <strain evidence="2">1282</strain>
    </source>
</reference>
<organism evidence="2 3">
    <name type="scientific">Candidatus Acutalibacter pullistercoris</name>
    <dbReference type="NCBI Taxonomy" id="2838418"/>
    <lineage>
        <taxon>Bacteria</taxon>
        <taxon>Bacillati</taxon>
        <taxon>Bacillota</taxon>
        <taxon>Clostridia</taxon>
        <taxon>Eubacteriales</taxon>
        <taxon>Acutalibacteraceae</taxon>
        <taxon>Acutalibacter</taxon>
    </lineage>
</organism>
<reference evidence="2" key="2">
    <citation type="submission" date="2021-04" db="EMBL/GenBank/DDBJ databases">
        <authorList>
            <person name="Gilroy R."/>
        </authorList>
    </citation>
    <scope>NUCLEOTIDE SEQUENCE</scope>
    <source>
        <strain evidence="2">1282</strain>
    </source>
</reference>
<evidence type="ECO:0000313" key="3">
    <source>
        <dbReference type="Proteomes" id="UP000823915"/>
    </source>
</evidence>
<dbReference type="Proteomes" id="UP000823915">
    <property type="component" value="Unassembled WGS sequence"/>
</dbReference>
<proteinExistence type="inferred from homology"/>
<evidence type="ECO:0000256" key="1">
    <source>
        <dbReference type="ARBA" id="ARBA00005437"/>
    </source>
</evidence>
<sequence>MALELFMKEKLLSLHGVQRINDMEGKEVFEVRGKFFSIHDYMSLYDMEGKELAKIHKKVFSLHETHFIEMDGKELTELRTKLFHPFNQEIDRPEIGWQIRGNFLEHDFSIYDKEDQLRAVVHRKYISLGEGYQITITSDEDVVLVLAIIVALERIMADRRNARESGAIAAGTTAAAHANQQSENDQN</sequence>
<comment type="similarity">
    <text evidence="1">Belongs to the LOR family.</text>
</comment>
<dbReference type="EMBL" id="DXDU01000017">
    <property type="protein sequence ID" value="HIY25814.1"/>
    <property type="molecule type" value="Genomic_DNA"/>
</dbReference>
<accession>A0A9D1YBM8</accession>
<evidence type="ECO:0000313" key="2">
    <source>
        <dbReference type="EMBL" id="HIY25814.1"/>
    </source>
</evidence>